<dbReference type="Gene3D" id="3.40.630.30">
    <property type="match status" value="1"/>
</dbReference>
<gene>
    <name evidence="2" type="primary">NAT3</name>
</gene>
<keyword evidence="2" id="KW-0012">Acyltransferase</keyword>
<dbReference type="AlphaFoldDB" id="A0A1I9Q708"/>
<dbReference type="InterPro" id="IPR000182">
    <property type="entry name" value="GNAT_dom"/>
</dbReference>
<keyword evidence="2" id="KW-0808">Transferase</keyword>
<dbReference type="GO" id="GO:0008999">
    <property type="term" value="F:protein-N-terminal-alanine acetyltransferase activity"/>
    <property type="evidence" value="ECO:0007669"/>
    <property type="project" value="TreeGrafter"/>
</dbReference>
<dbReference type="EMBL" id="KX517860">
    <property type="protein sequence ID" value="AOR51684.1"/>
    <property type="molecule type" value="mRNA"/>
</dbReference>
<dbReference type="GO" id="GO:1990189">
    <property type="term" value="F:protein N-terminal-serine acetyltransferase activity"/>
    <property type="evidence" value="ECO:0007669"/>
    <property type="project" value="TreeGrafter"/>
</dbReference>
<name>A0A1I9Q708_PHARH</name>
<protein>
    <submittedName>
        <fullName evidence="2">Acyl-CoA N acyltransferase</fullName>
    </submittedName>
</protein>
<dbReference type="PANTHER" id="PTHR43441:SF5">
    <property type="entry name" value="FAMILY ACETYLTRANSFERASE, PUTATIVE-RELATED"/>
    <property type="match status" value="1"/>
</dbReference>
<organism evidence="2">
    <name type="scientific">Phaffia rhodozyma</name>
    <name type="common">Yeast</name>
    <name type="synonym">Xanthophyllomyces dendrorhous</name>
    <dbReference type="NCBI Taxonomy" id="264483"/>
    <lineage>
        <taxon>Eukaryota</taxon>
        <taxon>Fungi</taxon>
        <taxon>Dikarya</taxon>
        <taxon>Basidiomycota</taxon>
        <taxon>Agaricomycotina</taxon>
        <taxon>Tremellomycetes</taxon>
        <taxon>Cystofilobasidiales</taxon>
        <taxon>Mrakiaceae</taxon>
        <taxon>Phaffia</taxon>
    </lineage>
</organism>
<dbReference type="InterPro" id="IPR051908">
    <property type="entry name" value="Ribosomal_N-acetyltransferase"/>
</dbReference>
<proteinExistence type="evidence at transcript level"/>
<accession>A0A1I9Q708</accession>
<reference evidence="2" key="1">
    <citation type="journal article" date="2016" name="Microb. Cell Fact.">
        <title>Regulation of carotenogenesis in the red yeast Xanthophyllomyces dendrorhous: the role of the transcriptional co-repressor complex Cyc8-Tup1 involved in catabolic repression.</title>
        <authorList>
            <person name="Cordova P."/>
            <person name="Alcaino J."/>
            <person name="Bravo N."/>
            <person name="Barahona S."/>
            <person name="Sepulveda D."/>
            <person name="Fernandez-Lobato M."/>
            <person name="Baeza M."/>
            <person name="Cifuentes V."/>
        </authorList>
    </citation>
    <scope>NUCLEOTIDE SEQUENCE</scope>
    <source>
        <strain evidence="2">UCD 67-385</strain>
    </source>
</reference>
<evidence type="ECO:0000313" key="2">
    <source>
        <dbReference type="EMBL" id="AOR51684.1"/>
    </source>
</evidence>
<sequence>MSSYLNTFVLPSNETREVDPHKDTPKEAYDLNFMFPVKELRTDKVLVCPLIPSLHAQLYFDGTREGDVEATFQSLRWGPFSSVSQVYTLLEEYRRDASSVMFAIYDLTRGPEPEFAGVLGFMRADRRTLSLEIGHVVTLSKFRRTHVLSHACGLAIAYCLSAPPEGLGLRRVQWTASPRNVSSQKAAIRMGFKYEGIVRGFYDLPNGKKGNDDQALNSVEKRSRREGLWKMQSLWSEGVERKDRGIASDCWLASITTGDWEYGDTKSVVERQMIRET</sequence>
<evidence type="ECO:0000259" key="1">
    <source>
        <dbReference type="Pfam" id="PF13302"/>
    </source>
</evidence>
<dbReference type="SUPFAM" id="SSF55729">
    <property type="entry name" value="Acyl-CoA N-acyltransferases (Nat)"/>
    <property type="match status" value="1"/>
</dbReference>
<dbReference type="InterPro" id="IPR016181">
    <property type="entry name" value="Acyl_CoA_acyltransferase"/>
</dbReference>
<feature type="domain" description="N-acetyltransferase" evidence="1">
    <location>
        <begin position="76"/>
        <end position="193"/>
    </location>
</feature>
<dbReference type="PANTHER" id="PTHR43441">
    <property type="entry name" value="RIBOSOMAL-PROTEIN-SERINE ACETYLTRANSFERASE"/>
    <property type="match status" value="1"/>
</dbReference>
<dbReference type="Pfam" id="PF13302">
    <property type="entry name" value="Acetyltransf_3"/>
    <property type="match status" value="1"/>
</dbReference>